<dbReference type="PANTHER" id="PTHR43080:SF2">
    <property type="entry name" value="CBS DOMAIN-CONTAINING PROTEIN"/>
    <property type="match status" value="1"/>
</dbReference>
<dbReference type="CDD" id="cd04586">
    <property type="entry name" value="CBS_pair_BON_assoc"/>
    <property type="match status" value="1"/>
</dbReference>
<dbReference type="SUPFAM" id="SSF54631">
    <property type="entry name" value="CBS-domain pair"/>
    <property type="match status" value="1"/>
</dbReference>
<dbReference type="Proteomes" id="UP000623250">
    <property type="component" value="Unassembled WGS sequence"/>
</dbReference>
<comment type="caution">
    <text evidence="5">The sequence shown here is derived from an EMBL/GenBank/DDBJ whole genome shotgun (WGS) entry which is preliminary data.</text>
</comment>
<dbReference type="Gene3D" id="3.10.580.10">
    <property type="entry name" value="CBS-domain"/>
    <property type="match status" value="1"/>
</dbReference>
<sequence>MTKPVITATPDTDIRTIAAIMMEKQIGGLPVLDSSGVVIGIVTEGDLLRLRAPDEQKIHDWRLTLLLDPKTHAKPLLEKLEANLTARDVMSAPVMTVPDGAEVLEICKMFVDTGIKRVPVTREGRLIGIVSRSDIIARIAQMKPEPRQGEGIFGWTLHLDPFDRDKDRTPPPPPAPEPRPDAVVTAADFRLIAQDAAAKKMRQRAIQDHVKSDDRMARVKQLIDTHLSEDEWLTVLQRSRDAAERGEREYLVLQFPAELCSDGGRAINVGEPGWPATLRGEAAETFLRYERTLKDRGFHMIARVLSFPNGYLGDIGLFLHWGGIME</sequence>
<evidence type="ECO:0000313" key="5">
    <source>
        <dbReference type="EMBL" id="MBJ7542040.1"/>
    </source>
</evidence>
<dbReference type="InterPro" id="IPR000644">
    <property type="entry name" value="CBS_dom"/>
</dbReference>
<dbReference type="PROSITE" id="PS51371">
    <property type="entry name" value="CBS"/>
    <property type="match status" value="2"/>
</dbReference>
<evidence type="ECO:0000256" key="3">
    <source>
        <dbReference type="SAM" id="MobiDB-lite"/>
    </source>
</evidence>
<organism evidence="5 6">
    <name type="scientific">Rhodomicrobium udaipurense</name>
    <dbReference type="NCBI Taxonomy" id="1202716"/>
    <lineage>
        <taxon>Bacteria</taxon>
        <taxon>Pseudomonadati</taxon>
        <taxon>Pseudomonadota</taxon>
        <taxon>Alphaproteobacteria</taxon>
        <taxon>Hyphomicrobiales</taxon>
        <taxon>Hyphomicrobiaceae</taxon>
        <taxon>Rhodomicrobium</taxon>
    </lineage>
</organism>
<reference evidence="5 6" key="1">
    <citation type="submission" date="2020-12" db="EMBL/GenBank/DDBJ databases">
        <title>Revised draft genomes of Rhodomicrobium vannielii ATCC 17100 and Rhodomicrobium udaipurense JA643.</title>
        <authorList>
            <person name="Conners E.M."/>
            <person name="Davenport E.J."/>
            <person name="Bose A."/>
        </authorList>
    </citation>
    <scope>NUCLEOTIDE SEQUENCE [LARGE SCALE GENOMIC DNA]</scope>
    <source>
        <strain evidence="5 6">JA643</strain>
    </source>
</reference>
<gene>
    <name evidence="5" type="ORF">JDN41_00530</name>
</gene>
<feature type="domain" description="CBS" evidence="4">
    <location>
        <begin position="90"/>
        <end position="145"/>
    </location>
</feature>
<keyword evidence="1 2" id="KW-0129">CBS domain</keyword>
<dbReference type="InterPro" id="IPR046342">
    <property type="entry name" value="CBS_dom_sf"/>
</dbReference>
<accession>A0A8I1GAD0</accession>
<dbReference type="RefSeq" id="WP_162173154.1">
    <property type="nucleotide sequence ID" value="NZ_JAEMUK010000002.1"/>
</dbReference>
<dbReference type="PANTHER" id="PTHR43080">
    <property type="entry name" value="CBS DOMAIN-CONTAINING PROTEIN CBSX3, MITOCHONDRIAL"/>
    <property type="match status" value="1"/>
</dbReference>
<name>A0A8I1GAD0_9HYPH</name>
<evidence type="ECO:0000313" key="6">
    <source>
        <dbReference type="Proteomes" id="UP000623250"/>
    </source>
</evidence>
<evidence type="ECO:0000259" key="4">
    <source>
        <dbReference type="PROSITE" id="PS51371"/>
    </source>
</evidence>
<dbReference type="AlphaFoldDB" id="A0A8I1GAD0"/>
<proteinExistence type="predicted"/>
<dbReference type="Pfam" id="PF00571">
    <property type="entry name" value="CBS"/>
    <property type="match status" value="2"/>
</dbReference>
<evidence type="ECO:0000256" key="1">
    <source>
        <dbReference type="ARBA" id="ARBA00023122"/>
    </source>
</evidence>
<dbReference type="InterPro" id="IPR051257">
    <property type="entry name" value="Diverse_CBS-Domain"/>
</dbReference>
<protein>
    <submittedName>
        <fullName evidence="5">CBS domain-containing protein</fullName>
    </submittedName>
</protein>
<dbReference type="SMART" id="SM00116">
    <property type="entry name" value="CBS"/>
    <property type="match status" value="2"/>
</dbReference>
<feature type="region of interest" description="Disordered" evidence="3">
    <location>
        <begin position="162"/>
        <end position="181"/>
    </location>
</feature>
<dbReference type="EMBL" id="JAEMUK010000002">
    <property type="protein sequence ID" value="MBJ7542040.1"/>
    <property type="molecule type" value="Genomic_DNA"/>
</dbReference>
<keyword evidence="6" id="KW-1185">Reference proteome</keyword>
<evidence type="ECO:0000256" key="2">
    <source>
        <dbReference type="PROSITE-ProRule" id="PRU00703"/>
    </source>
</evidence>
<feature type="domain" description="CBS" evidence="4">
    <location>
        <begin position="1"/>
        <end position="58"/>
    </location>
</feature>